<protein>
    <submittedName>
        <fullName evidence="2">Uncharacterized protein</fullName>
    </submittedName>
</protein>
<evidence type="ECO:0000256" key="1">
    <source>
        <dbReference type="SAM" id="MobiDB-lite"/>
    </source>
</evidence>
<dbReference type="AlphaFoldDB" id="A0A3P6STA6"/>
<dbReference type="Proteomes" id="UP000271889">
    <property type="component" value="Unassembled WGS sequence"/>
</dbReference>
<keyword evidence="3" id="KW-1185">Reference proteome</keyword>
<dbReference type="EMBL" id="UYRV01022201">
    <property type="protein sequence ID" value="VDK71060.1"/>
    <property type="molecule type" value="Genomic_DNA"/>
</dbReference>
<proteinExistence type="predicted"/>
<organism evidence="2 3">
    <name type="scientific">Cylicostephanus goldi</name>
    <name type="common">Nematode worm</name>
    <dbReference type="NCBI Taxonomy" id="71465"/>
    <lineage>
        <taxon>Eukaryota</taxon>
        <taxon>Metazoa</taxon>
        <taxon>Ecdysozoa</taxon>
        <taxon>Nematoda</taxon>
        <taxon>Chromadorea</taxon>
        <taxon>Rhabditida</taxon>
        <taxon>Rhabditina</taxon>
        <taxon>Rhabditomorpha</taxon>
        <taxon>Strongyloidea</taxon>
        <taxon>Strongylidae</taxon>
        <taxon>Cylicostephanus</taxon>
    </lineage>
</organism>
<evidence type="ECO:0000313" key="3">
    <source>
        <dbReference type="Proteomes" id="UP000271889"/>
    </source>
</evidence>
<evidence type="ECO:0000313" key="2">
    <source>
        <dbReference type="EMBL" id="VDK71060.1"/>
    </source>
</evidence>
<name>A0A3P6STA6_CYLGO</name>
<gene>
    <name evidence="2" type="ORF">CGOC_LOCUS6693</name>
</gene>
<feature type="compositionally biased region" description="Low complexity" evidence="1">
    <location>
        <begin position="10"/>
        <end position="23"/>
    </location>
</feature>
<reference evidence="2 3" key="1">
    <citation type="submission" date="2018-11" db="EMBL/GenBank/DDBJ databases">
        <authorList>
            <consortium name="Pathogen Informatics"/>
        </authorList>
    </citation>
    <scope>NUCLEOTIDE SEQUENCE [LARGE SCALE GENOMIC DNA]</scope>
</reference>
<feature type="region of interest" description="Disordered" evidence="1">
    <location>
        <begin position="1"/>
        <end position="37"/>
    </location>
</feature>
<accession>A0A3P6STA6</accession>
<sequence length="139" mass="15463">MSEKLAVLSQIQQQREQQQVQQPAPQPVQQPPPPALPPPKLLVLAISVLISKYVKEEEEHLSNQTTTSGTEDIHVDTLNGLAQALQKVINPEQKESTPLSGSEMHGRISPHQFANSTQELYHLTLTKGFLELELGRFVL</sequence>
<feature type="compositionally biased region" description="Pro residues" evidence="1">
    <location>
        <begin position="24"/>
        <end position="37"/>
    </location>
</feature>